<name>A0ACC6MLC9_MYCPF</name>
<keyword evidence="1" id="KW-0378">Hydrolase</keyword>
<keyword evidence="2" id="KW-1185">Reference proteome</keyword>
<keyword evidence="1" id="KW-0255">Endonuclease</keyword>
<sequence>MTAGSTALRPLRSRRWTRRTVGVVGLLLLVCAAFGVGAHFLGPVSTAVTLAASFTPLCVALAAAATLVLAAARFWYSALAGTLVVAVGVASQLPLYVGQGGLVSDPAAPVLRLFQANIRLGEADAAALARTVRAERIDVFTVAELTAPAAERLAAAGLERALPYTYLEPKEGGGGEGIYSRHPLTDTAKLSGLQHNNLRATIDVPGVGPVAIYALHPVPPYPLPAWRWAAELDRIGDALAAETMPLVVGADFNSTYDHERYRNLLHLRGPGDAPLVDAAEYLGVGIVATYPAGRWYPAVLAIDRILARGATPMSMRRVDVPGSDHHGLIGDLRLDSVQH</sequence>
<gene>
    <name evidence="1" type="ORF">OHX15_18640</name>
</gene>
<comment type="caution">
    <text evidence="1">The sequence shown here is derived from an EMBL/GenBank/DDBJ whole genome shotgun (WGS) entry which is preliminary data.</text>
</comment>
<organism evidence="1 2">
    <name type="scientific">Mycolicibacterium parafortuitum</name>
    <name type="common">Mycobacterium parafortuitum</name>
    <dbReference type="NCBI Taxonomy" id="39692"/>
    <lineage>
        <taxon>Bacteria</taxon>
        <taxon>Bacillati</taxon>
        <taxon>Actinomycetota</taxon>
        <taxon>Actinomycetes</taxon>
        <taxon>Mycobacteriales</taxon>
        <taxon>Mycobacteriaceae</taxon>
        <taxon>Mycolicibacterium</taxon>
    </lineage>
</organism>
<evidence type="ECO:0000313" key="1">
    <source>
        <dbReference type="EMBL" id="MDZ5087411.1"/>
    </source>
</evidence>
<protein>
    <submittedName>
        <fullName evidence="1">Endonuclease/exonuclease/phosphatase family protein</fullName>
    </submittedName>
</protein>
<accession>A0ACC6MLC9</accession>
<proteinExistence type="predicted"/>
<keyword evidence="1" id="KW-0540">Nuclease</keyword>
<reference evidence="1 2" key="1">
    <citation type="journal article" date="2021" name="Chemosphere">
        <title>Bioballs carrying a syntrophic Rhodococcus and Mycolicibacterium consortium for simultaneous sorption and biodegradation of fuel oil in contaminated freshwater.</title>
        <authorList>
            <person name="Naloka K."/>
            <person name="Polrit D."/>
            <person name="Muangchinda C."/>
            <person name="Thoetkiattikul H."/>
            <person name="Pinyakong O."/>
        </authorList>
    </citation>
    <scope>NUCLEOTIDE SEQUENCE [LARGE SCALE GENOMIC DNA]</scope>
    <source>
        <strain evidence="1 2">J101</strain>
    </source>
</reference>
<dbReference type="Proteomes" id="UP001289645">
    <property type="component" value="Unassembled WGS sequence"/>
</dbReference>
<evidence type="ECO:0000313" key="2">
    <source>
        <dbReference type="Proteomes" id="UP001289645"/>
    </source>
</evidence>
<dbReference type="EMBL" id="JAOXLN010000020">
    <property type="protein sequence ID" value="MDZ5087411.1"/>
    <property type="molecule type" value="Genomic_DNA"/>
</dbReference>